<dbReference type="EMBL" id="AWTN01000108">
    <property type="protein sequence ID" value="KGG87411.1"/>
    <property type="molecule type" value="Genomic_DNA"/>
</dbReference>
<comment type="caution">
    <text evidence="2">The sequence shown here is derived from an EMBL/GenBank/DDBJ whole genome shotgun (WGS) entry which is preliminary data.</text>
</comment>
<dbReference type="AlphaFoldDB" id="A0A0E3BCD8"/>
<evidence type="ECO:0000313" key="2">
    <source>
        <dbReference type="EMBL" id="KGG87411.1"/>
    </source>
</evidence>
<sequence>MTDWYITEFTAEQKEQQQRAETVMLNLRECQRVASRDNYYWEFSAEGGKVCLVSRGKVTPSTLHSSPNRDLDVIHRKQWAKYESAINNLQAAEKSYLEVVEENKDFGIGSAEPIAIQILNKLHDYGVLHFHRVIGTHALFAYQSAAGVTFDDGNTSTQDIDMLWNRKQRMEFRRVLDGVHPQISMIEVLQTVDESFQRSEENSESAINADSFSVDFLRMEDKPRPETKDLQAVCMSDTAVDVMPVVAVGSEIFMRGQPFEKVVISYTGEMCLMPTIDPVIFAHFKQRMAVSADRDPRKINRDRTQSEAVVSLLNGGLLKTTLTAEDLRGFPVEGLVLPA</sequence>
<protein>
    <recommendedName>
        <fullName evidence="1">Nucleotidyltransferase-like domain-containing protein</fullName>
    </recommendedName>
</protein>
<organism evidence="2 3">
    <name type="scientific">Comamonas thiooxydans</name>
    <dbReference type="NCBI Taxonomy" id="363952"/>
    <lineage>
        <taxon>Bacteria</taxon>
        <taxon>Pseudomonadati</taxon>
        <taxon>Pseudomonadota</taxon>
        <taxon>Betaproteobacteria</taxon>
        <taxon>Burkholderiales</taxon>
        <taxon>Comamonadaceae</taxon>
        <taxon>Comamonas</taxon>
    </lineage>
</organism>
<accession>A0A0E3BCD8</accession>
<proteinExistence type="predicted"/>
<gene>
    <name evidence="2" type="ORF">P245_20325</name>
</gene>
<evidence type="ECO:0000313" key="3">
    <source>
        <dbReference type="Proteomes" id="UP000029567"/>
    </source>
</evidence>
<name>A0A0E3BCD8_9BURK</name>
<dbReference type="RefSeq" id="WP_052088383.1">
    <property type="nucleotide sequence ID" value="NZ_AWTN01000108.1"/>
</dbReference>
<dbReference type="InterPro" id="IPR058575">
    <property type="entry name" value="NTP_transf_8_dom"/>
</dbReference>
<dbReference type="Pfam" id="PF12281">
    <property type="entry name" value="NTP_transf_8"/>
    <property type="match status" value="1"/>
</dbReference>
<reference evidence="2 3" key="1">
    <citation type="submission" date="2013-09" db="EMBL/GenBank/DDBJ databases">
        <title>High correlation between genotypes and phenotypes of environmental bacteria Comamonas testosteroni strains.</title>
        <authorList>
            <person name="Liu L."/>
            <person name="Zhu W."/>
            <person name="Xia X."/>
            <person name="Xu B."/>
            <person name="Luo M."/>
            <person name="Wang G."/>
        </authorList>
    </citation>
    <scope>NUCLEOTIDE SEQUENCE [LARGE SCALE GENOMIC DNA]</scope>
    <source>
        <strain evidence="2 3">JL14</strain>
    </source>
</reference>
<feature type="domain" description="Nucleotidyltransferase-like" evidence="1">
    <location>
        <begin position="116"/>
        <end position="314"/>
    </location>
</feature>
<dbReference type="Proteomes" id="UP000029567">
    <property type="component" value="Unassembled WGS sequence"/>
</dbReference>
<evidence type="ECO:0000259" key="1">
    <source>
        <dbReference type="Pfam" id="PF12281"/>
    </source>
</evidence>